<dbReference type="EMBL" id="WLYK01000006">
    <property type="protein sequence ID" value="MTD15672.1"/>
    <property type="molecule type" value="Genomic_DNA"/>
</dbReference>
<dbReference type="RefSeq" id="WP_154769632.1">
    <property type="nucleotide sequence ID" value="NZ_WLYK01000006.1"/>
</dbReference>
<dbReference type="InterPro" id="IPR058240">
    <property type="entry name" value="rSAM_sf"/>
</dbReference>
<evidence type="ECO:0000256" key="5">
    <source>
        <dbReference type="ARBA" id="ARBA00023014"/>
    </source>
</evidence>
<keyword evidence="8" id="KW-1185">Reference proteome</keyword>
<proteinExistence type="predicted"/>
<dbReference type="GO" id="GO:0046872">
    <property type="term" value="F:metal ion binding"/>
    <property type="evidence" value="ECO:0007669"/>
    <property type="project" value="UniProtKB-KW"/>
</dbReference>
<keyword evidence="5" id="KW-0411">Iron-sulfur</keyword>
<dbReference type="PANTHER" id="PTHR13932:SF5">
    <property type="entry name" value="RADICAL S-ADENOSYL METHIONINE DOMAIN-CONTAINING PROTEIN 1, MITOCHONDRIAL"/>
    <property type="match status" value="1"/>
</dbReference>
<dbReference type="PANTHER" id="PTHR13932">
    <property type="entry name" value="COPROPORPHYRINIGEN III OXIDASE"/>
    <property type="match status" value="1"/>
</dbReference>
<accession>A0A7K1FND2</accession>
<dbReference type="SFLD" id="SFLDG01065">
    <property type="entry name" value="anaerobic_coproporphyrinogen-I"/>
    <property type="match status" value="1"/>
</dbReference>
<evidence type="ECO:0000313" key="7">
    <source>
        <dbReference type="EMBL" id="MTD15672.1"/>
    </source>
</evidence>
<sequence length="503" mass="56717">MINLVPGKSLLKFDSQLPLYNWLYPMKGQDLDTVTHGELFTSVDTAYVRGRSLYFHIPFCDTICTFCTLNRGIGHTGDEAVEAYVQALVKEVAIKARHASVTALPITAIFFGGGSPSILTAGQIRRIGQAIHTHFDMSQLREFCFEVEVKSVTEEKCAAMRDIGVNKVRFGCQSFDPTYRRLFNITASVEQTYAAVEMFSRYFEWTSLDMIYGMHGQSFEQFSSDIEQAMALGTGTMELYPITNIVTQAPLHHGYAAKGLQPLSFTHKMAMTIYLNQYLRASGWQQHNGHGFLRLPEGHVREPQFISRAYTNIYNEYCWAYHDLDLIGFGSSAISQVDRFTVMNDENRVSYTKRLLEEDDFRINVSVADDLPWARGLVLRLPYFGFVEKSLIPWEHIPAEMVDKLGRLVDEGLLEEDEKEYRVTELGWIWYVDMMYYLSPADDQRILDEFVELKDRTRGITDGDRRTLPLTPIGGGGTAGAPACGTGCGSAARPPARVLQGAV</sequence>
<dbReference type="Pfam" id="PF04055">
    <property type="entry name" value="Radical_SAM"/>
    <property type="match status" value="1"/>
</dbReference>
<dbReference type="GO" id="GO:0006779">
    <property type="term" value="P:porphyrin-containing compound biosynthetic process"/>
    <property type="evidence" value="ECO:0007669"/>
    <property type="project" value="TreeGrafter"/>
</dbReference>
<dbReference type="PROSITE" id="PS51918">
    <property type="entry name" value="RADICAL_SAM"/>
    <property type="match status" value="1"/>
</dbReference>
<evidence type="ECO:0000256" key="2">
    <source>
        <dbReference type="ARBA" id="ARBA00022691"/>
    </source>
</evidence>
<evidence type="ECO:0000313" key="8">
    <source>
        <dbReference type="Proteomes" id="UP000460221"/>
    </source>
</evidence>
<dbReference type="InterPro" id="IPR013785">
    <property type="entry name" value="Aldolase_TIM"/>
</dbReference>
<dbReference type="Gene3D" id="3.20.20.70">
    <property type="entry name" value="Aldolase class I"/>
    <property type="match status" value="1"/>
</dbReference>
<dbReference type="InterPro" id="IPR006638">
    <property type="entry name" value="Elp3/MiaA/NifB-like_rSAM"/>
</dbReference>
<keyword evidence="3" id="KW-0479">Metal-binding</keyword>
<dbReference type="SUPFAM" id="SSF102114">
    <property type="entry name" value="Radical SAM enzymes"/>
    <property type="match status" value="1"/>
</dbReference>
<evidence type="ECO:0000256" key="1">
    <source>
        <dbReference type="ARBA" id="ARBA00017228"/>
    </source>
</evidence>
<dbReference type="GO" id="GO:0005737">
    <property type="term" value="C:cytoplasm"/>
    <property type="evidence" value="ECO:0007669"/>
    <property type="project" value="TreeGrafter"/>
</dbReference>
<evidence type="ECO:0000256" key="4">
    <source>
        <dbReference type="ARBA" id="ARBA00023004"/>
    </source>
</evidence>
<dbReference type="InterPro" id="IPR007197">
    <property type="entry name" value="rSAM"/>
</dbReference>
<dbReference type="GO" id="GO:0003824">
    <property type="term" value="F:catalytic activity"/>
    <property type="evidence" value="ECO:0007669"/>
    <property type="project" value="InterPro"/>
</dbReference>
<protein>
    <recommendedName>
        <fullName evidence="1">Heme chaperone HemW</fullName>
    </recommendedName>
</protein>
<dbReference type="AlphaFoldDB" id="A0A7K1FND2"/>
<dbReference type="SMART" id="SM00729">
    <property type="entry name" value="Elp3"/>
    <property type="match status" value="1"/>
</dbReference>
<dbReference type="Proteomes" id="UP000460221">
    <property type="component" value="Unassembled WGS sequence"/>
</dbReference>
<reference evidence="7 8" key="1">
    <citation type="submission" date="2019-11" db="EMBL/GenBank/DDBJ databases">
        <authorList>
            <person name="Jiang L.-Q."/>
        </authorList>
    </citation>
    <scope>NUCLEOTIDE SEQUENCE [LARGE SCALE GENOMIC DNA]</scope>
    <source>
        <strain evidence="7 8">YIM 132087</strain>
    </source>
</reference>
<dbReference type="SFLD" id="SFLDS00029">
    <property type="entry name" value="Radical_SAM"/>
    <property type="match status" value="1"/>
</dbReference>
<evidence type="ECO:0000259" key="6">
    <source>
        <dbReference type="PROSITE" id="PS51918"/>
    </source>
</evidence>
<comment type="caution">
    <text evidence="7">The sequence shown here is derived from an EMBL/GenBank/DDBJ whole genome shotgun (WGS) entry which is preliminary data.</text>
</comment>
<keyword evidence="2" id="KW-0949">S-adenosyl-L-methionine</keyword>
<gene>
    <name evidence="7" type="ORF">GIS00_17195</name>
</gene>
<feature type="domain" description="Radical SAM core" evidence="6">
    <location>
        <begin position="45"/>
        <end position="279"/>
    </location>
</feature>
<dbReference type="InterPro" id="IPR034505">
    <property type="entry name" value="Coproporphyrinogen-III_oxidase"/>
</dbReference>
<name>A0A7K1FND2_9ACTN</name>
<evidence type="ECO:0000256" key="3">
    <source>
        <dbReference type="ARBA" id="ARBA00022723"/>
    </source>
</evidence>
<dbReference type="GO" id="GO:0051539">
    <property type="term" value="F:4 iron, 4 sulfur cluster binding"/>
    <property type="evidence" value="ECO:0007669"/>
    <property type="project" value="TreeGrafter"/>
</dbReference>
<keyword evidence="4" id="KW-0408">Iron</keyword>
<organism evidence="7 8">
    <name type="scientific">Nakamurella alba</name>
    <dbReference type="NCBI Taxonomy" id="2665158"/>
    <lineage>
        <taxon>Bacteria</taxon>
        <taxon>Bacillati</taxon>
        <taxon>Actinomycetota</taxon>
        <taxon>Actinomycetes</taxon>
        <taxon>Nakamurellales</taxon>
        <taxon>Nakamurellaceae</taxon>
        <taxon>Nakamurella</taxon>
    </lineage>
</organism>